<accession>A0A1H4C9U4</accession>
<dbReference type="EMBL" id="FNQN01000007">
    <property type="protein sequence ID" value="SEA57137.1"/>
    <property type="molecule type" value="Genomic_DNA"/>
</dbReference>
<evidence type="ECO:0000313" key="2">
    <source>
        <dbReference type="EMBL" id="SEA57137.1"/>
    </source>
</evidence>
<proteinExistence type="predicted"/>
<name>A0A1H4C9U4_9BACT</name>
<dbReference type="PANTHER" id="PTHR36222">
    <property type="entry name" value="SERINE PROTEASE INHIBITOR RV3364C"/>
    <property type="match status" value="1"/>
</dbReference>
<dbReference type="InterPro" id="IPR004942">
    <property type="entry name" value="Roadblock/LAMTOR2_dom"/>
</dbReference>
<keyword evidence="3" id="KW-1185">Reference proteome</keyword>
<organism evidence="2 3">
    <name type="scientific">Desulfuromusa kysingii</name>
    <dbReference type="NCBI Taxonomy" id="37625"/>
    <lineage>
        <taxon>Bacteria</taxon>
        <taxon>Pseudomonadati</taxon>
        <taxon>Thermodesulfobacteriota</taxon>
        <taxon>Desulfuromonadia</taxon>
        <taxon>Desulfuromonadales</taxon>
        <taxon>Geopsychrobacteraceae</taxon>
        <taxon>Desulfuromusa</taxon>
    </lineage>
</organism>
<dbReference type="InterPro" id="IPR053141">
    <property type="entry name" value="Mycobact_SerProt_Inhib_Rv3364c"/>
</dbReference>
<dbReference type="Pfam" id="PF03259">
    <property type="entry name" value="Robl_LC7"/>
    <property type="match status" value="1"/>
</dbReference>
<dbReference type="STRING" id="37625.SAMN05660420_02511"/>
<dbReference type="Gene3D" id="3.30.450.30">
    <property type="entry name" value="Dynein light chain 2a, cytoplasmic"/>
    <property type="match status" value="1"/>
</dbReference>
<dbReference type="SMART" id="SM00960">
    <property type="entry name" value="Robl_LC7"/>
    <property type="match status" value="1"/>
</dbReference>
<dbReference type="Proteomes" id="UP000199409">
    <property type="component" value="Unassembled WGS sequence"/>
</dbReference>
<gene>
    <name evidence="2" type="ORF">SAMN05660420_02511</name>
</gene>
<protein>
    <recommendedName>
        <fullName evidence="1">Roadblock/LAMTOR2 domain-containing protein</fullName>
    </recommendedName>
</protein>
<reference evidence="2 3" key="1">
    <citation type="submission" date="2016-10" db="EMBL/GenBank/DDBJ databases">
        <authorList>
            <person name="de Groot N.N."/>
        </authorList>
    </citation>
    <scope>NUCLEOTIDE SEQUENCE [LARGE SCALE GENOMIC DNA]</scope>
    <source>
        <strain evidence="2 3">DSM 7343</strain>
    </source>
</reference>
<feature type="domain" description="Roadblock/LAMTOR2" evidence="1">
    <location>
        <begin position="8"/>
        <end position="97"/>
    </location>
</feature>
<dbReference type="PANTHER" id="PTHR36222:SF1">
    <property type="entry name" value="SERINE PROTEASE INHIBITOR RV3364C"/>
    <property type="match status" value="1"/>
</dbReference>
<dbReference type="AlphaFoldDB" id="A0A1H4C9U4"/>
<evidence type="ECO:0000259" key="1">
    <source>
        <dbReference type="SMART" id="SM00960"/>
    </source>
</evidence>
<sequence length="122" mass="13087">MSRIEQMNKSLADLQASSSDIEASAVVSVDGLIIASSLPQGLEEERIAAMSAALLSMGERIAAELKRGDLDQLYVKGQEGYFLSQYAGPHAVLIAMARQNAKLGLIFFDLNKAASEIKNCLV</sequence>
<evidence type="ECO:0000313" key="3">
    <source>
        <dbReference type="Proteomes" id="UP000199409"/>
    </source>
</evidence>
<dbReference type="SUPFAM" id="SSF103196">
    <property type="entry name" value="Roadblock/LC7 domain"/>
    <property type="match status" value="1"/>
</dbReference>